<sequence length="141" mass="15128">MTTDQGTKIPLSKPFVTKTGTANKGTVAPSLGKVDIGASEKAYTFQVALAGVSGKQSDLKCSVRDDGRVKIEGMVTGTSLQDANVLYEVKMQEFPPPGCFSISFNLPGPVDPSSLTKIRNCDVDSHCCRDYDKDANVLFFD</sequence>
<dbReference type="PANTHER" id="PTHR34661">
    <property type="entry name" value="INCREASED DNA METHYLATION 3"/>
    <property type="match status" value="1"/>
</dbReference>
<reference evidence="1" key="1">
    <citation type="submission" date="2023-02" db="EMBL/GenBank/DDBJ databases">
        <title>Genome of toxic invasive species Heracleum sosnowskyi carries increased number of genes despite the absence of recent whole-genome duplications.</title>
        <authorList>
            <person name="Schelkunov M."/>
            <person name="Shtratnikova V."/>
            <person name="Makarenko M."/>
            <person name="Klepikova A."/>
            <person name="Omelchenko D."/>
            <person name="Novikova G."/>
            <person name="Obukhova E."/>
            <person name="Bogdanov V."/>
            <person name="Penin A."/>
            <person name="Logacheva M."/>
        </authorList>
    </citation>
    <scope>NUCLEOTIDE SEQUENCE</scope>
    <source>
        <strain evidence="1">Hsosn_3</strain>
        <tissue evidence="1">Leaf</tissue>
    </source>
</reference>
<keyword evidence="2" id="KW-1185">Reference proteome</keyword>
<dbReference type="GO" id="GO:0005634">
    <property type="term" value="C:nucleus"/>
    <property type="evidence" value="ECO:0007669"/>
    <property type="project" value="TreeGrafter"/>
</dbReference>
<evidence type="ECO:0000313" key="1">
    <source>
        <dbReference type="EMBL" id="KAK1388671.1"/>
    </source>
</evidence>
<dbReference type="InterPro" id="IPR039321">
    <property type="entry name" value="IDM2/3-like"/>
</dbReference>
<protein>
    <submittedName>
        <fullName evidence="1">Increased DNA methylation 3</fullName>
    </submittedName>
</protein>
<dbReference type="CDD" id="cd06464">
    <property type="entry name" value="ACD_sHsps-like"/>
    <property type="match status" value="1"/>
</dbReference>
<dbReference type="Gene3D" id="2.60.40.790">
    <property type="match status" value="1"/>
</dbReference>
<organism evidence="1 2">
    <name type="scientific">Heracleum sosnowskyi</name>
    <dbReference type="NCBI Taxonomy" id="360622"/>
    <lineage>
        <taxon>Eukaryota</taxon>
        <taxon>Viridiplantae</taxon>
        <taxon>Streptophyta</taxon>
        <taxon>Embryophyta</taxon>
        <taxon>Tracheophyta</taxon>
        <taxon>Spermatophyta</taxon>
        <taxon>Magnoliopsida</taxon>
        <taxon>eudicotyledons</taxon>
        <taxon>Gunneridae</taxon>
        <taxon>Pentapetalae</taxon>
        <taxon>asterids</taxon>
        <taxon>campanulids</taxon>
        <taxon>Apiales</taxon>
        <taxon>Apiaceae</taxon>
        <taxon>Apioideae</taxon>
        <taxon>apioid superclade</taxon>
        <taxon>Tordylieae</taxon>
        <taxon>Tordyliinae</taxon>
        <taxon>Heracleum</taxon>
    </lineage>
</organism>
<dbReference type="InterPro" id="IPR008978">
    <property type="entry name" value="HSP20-like_chaperone"/>
</dbReference>
<dbReference type="EMBL" id="JAUIZM010000004">
    <property type="protein sequence ID" value="KAK1388671.1"/>
    <property type="molecule type" value="Genomic_DNA"/>
</dbReference>
<gene>
    <name evidence="1" type="ORF">POM88_016849</name>
</gene>
<dbReference type="Proteomes" id="UP001237642">
    <property type="component" value="Unassembled WGS sequence"/>
</dbReference>
<dbReference type="AlphaFoldDB" id="A0AAD8INF1"/>
<accession>A0AAD8INF1</accession>
<name>A0AAD8INF1_9APIA</name>
<reference evidence="1" key="2">
    <citation type="submission" date="2023-05" db="EMBL/GenBank/DDBJ databases">
        <authorList>
            <person name="Schelkunov M.I."/>
        </authorList>
    </citation>
    <scope>NUCLEOTIDE SEQUENCE</scope>
    <source>
        <strain evidence="1">Hsosn_3</strain>
        <tissue evidence="1">Leaf</tissue>
    </source>
</reference>
<dbReference type="PANTHER" id="PTHR34661:SF2">
    <property type="entry name" value="SHSP DOMAIN-CONTAINING PROTEIN"/>
    <property type="match status" value="1"/>
</dbReference>
<evidence type="ECO:0000313" key="2">
    <source>
        <dbReference type="Proteomes" id="UP001237642"/>
    </source>
</evidence>
<comment type="caution">
    <text evidence="1">The sequence shown here is derived from an EMBL/GenBank/DDBJ whole genome shotgun (WGS) entry which is preliminary data.</text>
</comment>
<proteinExistence type="predicted"/>